<dbReference type="EMBL" id="MSDQ01000024">
    <property type="protein sequence ID" value="OLO11301.1"/>
    <property type="molecule type" value="Genomic_DNA"/>
</dbReference>
<comment type="caution">
    <text evidence="5">The sequence shown here is derived from an EMBL/GenBank/DDBJ whole genome shotgun (WGS) entry which is preliminary data.</text>
</comment>
<feature type="compositionally biased region" description="Basic and acidic residues" evidence="4">
    <location>
        <begin position="37"/>
        <end position="46"/>
    </location>
</feature>
<organism evidence="5 6">
    <name type="scientific">Chromohalobacter japonicus</name>
    <dbReference type="NCBI Taxonomy" id="223900"/>
    <lineage>
        <taxon>Bacteria</taxon>
        <taxon>Pseudomonadati</taxon>
        <taxon>Pseudomonadota</taxon>
        <taxon>Gammaproteobacteria</taxon>
        <taxon>Oceanospirillales</taxon>
        <taxon>Halomonadaceae</taxon>
        <taxon>Chromohalobacter</taxon>
    </lineage>
</organism>
<evidence type="ECO:0000313" key="6">
    <source>
        <dbReference type="Proteomes" id="UP000186806"/>
    </source>
</evidence>
<evidence type="ECO:0000256" key="4">
    <source>
        <dbReference type="SAM" id="MobiDB-lite"/>
    </source>
</evidence>
<name>A0A1Q8TC98_9GAMM</name>
<dbReference type="Proteomes" id="UP000186806">
    <property type="component" value="Unassembled WGS sequence"/>
</dbReference>
<evidence type="ECO:0000256" key="1">
    <source>
        <dbReference type="ARBA" id="ARBA00002397"/>
    </source>
</evidence>
<gene>
    <name evidence="5" type="ORF">BTW10_09395</name>
</gene>
<comment type="function">
    <text evidence="1">Required for the efficient initiation of filament assembly.</text>
</comment>
<dbReference type="STRING" id="223900.GCA_000821045_01123"/>
<feature type="region of interest" description="Disordered" evidence="4">
    <location>
        <begin position="59"/>
        <end position="96"/>
    </location>
</feature>
<feature type="region of interest" description="Disordered" evidence="4">
    <location>
        <begin position="26"/>
        <end position="46"/>
    </location>
</feature>
<keyword evidence="3" id="KW-1005">Bacterial flagellum biogenesis</keyword>
<comment type="similarity">
    <text evidence="2">Belongs to the FlgN family.</text>
</comment>
<proteinExistence type="inferred from homology"/>
<dbReference type="Pfam" id="PF05130">
    <property type="entry name" value="FlgN"/>
    <property type="match status" value="1"/>
</dbReference>
<dbReference type="SUPFAM" id="SSF140566">
    <property type="entry name" value="FlgN-like"/>
    <property type="match status" value="1"/>
</dbReference>
<dbReference type="AlphaFoldDB" id="A0A1Q8TC98"/>
<accession>A0A1Q8TC98</accession>
<dbReference type="RefSeq" id="WP_075369197.1">
    <property type="nucleotide sequence ID" value="NZ_MSDQ01000024.1"/>
</dbReference>
<evidence type="ECO:0000313" key="5">
    <source>
        <dbReference type="EMBL" id="OLO11301.1"/>
    </source>
</evidence>
<evidence type="ECO:0000256" key="2">
    <source>
        <dbReference type="ARBA" id="ARBA00007703"/>
    </source>
</evidence>
<evidence type="ECO:0000256" key="3">
    <source>
        <dbReference type="ARBA" id="ARBA00022795"/>
    </source>
</evidence>
<dbReference type="GO" id="GO:0044780">
    <property type="term" value="P:bacterial-type flagellum assembly"/>
    <property type="evidence" value="ECO:0007669"/>
    <property type="project" value="InterPro"/>
</dbReference>
<keyword evidence="6" id="KW-1185">Reference proteome</keyword>
<sequence length="150" mass="17258">MSLAETLDRQLDAMQRFVTLLREERQSLSQGEVDGPELERLAEEKSQVAAELETLDAERRRLLHEQGHGESRQSAERAATEVQRQDSWHQLRSTGEEARQLNRINGLLAMNRMEQNQRMLNFLKEAAGSTMYEADGRSRHKGLNRISSRV</sequence>
<dbReference type="InterPro" id="IPR007809">
    <property type="entry name" value="FlgN-like"/>
</dbReference>
<dbReference type="InterPro" id="IPR036679">
    <property type="entry name" value="FlgN-like_sf"/>
</dbReference>
<evidence type="ECO:0008006" key="7">
    <source>
        <dbReference type="Google" id="ProtNLM"/>
    </source>
</evidence>
<dbReference type="Gene3D" id="1.20.58.300">
    <property type="entry name" value="FlgN-like"/>
    <property type="match status" value="1"/>
</dbReference>
<protein>
    <recommendedName>
        <fullName evidence="7">Flagellar biosynthesis protein FlgN</fullName>
    </recommendedName>
</protein>
<reference evidence="5 6" key="1">
    <citation type="submission" date="2016-12" db="EMBL/GenBank/DDBJ databases">
        <title>Draft genome sequences of strains Salinicola socius SMB35, Salinicola sp. MH3R3-1 and Chromohalobacter sp. SMB17 from the Verkhnekamsk potash mining region of Russia.</title>
        <authorList>
            <person name="Mavrodi D.V."/>
            <person name="Olsson B.E."/>
            <person name="Korsakova E.S."/>
            <person name="Pyankova A."/>
            <person name="Mavrodi O.V."/>
            <person name="Plotnikova E.G."/>
        </authorList>
    </citation>
    <scope>NUCLEOTIDE SEQUENCE [LARGE SCALE GENOMIC DNA]</scope>
    <source>
        <strain evidence="5 6">SMB17</strain>
    </source>
</reference>